<dbReference type="EMBL" id="DRWR01000058">
    <property type="protein sequence ID" value="HHQ15829.1"/>
    <property type="molecule type" value="Genomic_DNA"/>
</dbReference>
<dbReference type="AlphaFoldDB" id="A0A7V5XG57"/>
<accession>A0A7V5XG57</accession>
<evidence type="ECO:0008006" key="3">
    <source>
        <dbReference type="Google" id="ProtNLM"/>
    </source>
</evidence>
<proteinExistence type="predicted"/>
<keyword evidence="1" id="KW-0732">Signal</keyword>
<evidence type="ECO:0000313" key="2">
    <source>
        <dbReference type="EMBL" id="HHQ15829.1"/>
    </source>
</evidence>
<feature type="chain" id="PRO_5030802469" description="CARDB domain-containing protein" evidence="1">
    <location>
        <begin position="22"/>
        <end position="275"/>
    </location>
</feature>
<gene>
    <name evidence="2" type="ORF">ENM15_03305</name>
</gene>
<protein>
    <recommendedName>
        <fullName evidence="3">CARDB domain-containing protein</fullName>
    </recommendedName>
</protein>
<evidence type="ECO:0000256" key="1">
    <source>
        <dbReference type="SAM" id="SignalP"/>
    </source>
</evidence>
<name>A0A7V5XG57_9BACT</name>
<reference evidence="2" key="1">
    <citation type="journal article" date="2020" name="mSystems">
        <title>Genome- and Community-Level Interaction Insights into Carbon Utilization and Element Cycling Functions of Hydrothermarchaeota in Hydrothermal Sediment.</title>
        <authorList>
            <person name="Zhou Z."/>
            <person name="Liu Y."/>
            <person name="Xu W."/>
            <person name="Pan J."/>
            <person name="Luo Z.H."/>
            <person name="Li M."/>
        </authorList>
    </citation>
    <scope>NUCLEOTIDE SEQUENCE [LARGE SCALE GENOMIC DNA]</scope>
    <source>
        <strain evidence="2">SpSt-106</strain>
    </source>
</reference>
<sequence>MKAKILIVLLTILFISSLIYAQPQIKGGEIHRGVPQQQRGTQIPDNPVIREFSLNPTFWLQGQSGEMTFSWRVEPSPGGTPITRITITKTSGNGPVINFSSSDLRGQYKLTIPSSLGQGRTTYALTAVNQAGRTKTETVDFEVTTLDNLRGQISITEVRTNPVEFESTLGGASPTPANFTITVNNRSGVTITGLEVKISNCGGFMGLDCAYRSDTIALHNQTIRPGINTFTLRADAGRKKIVNLTLQRDRDWIASRELNMVESRKVIYYRYQLGY</sequence>
<organism evidence="2">
    <name type="scientific">Thermodesulfobacterium geofontis</name>
    <dbReference type="NCBI Taxonomy" id="1295609"/>
    <lineage>
        <taxon>Bacteria</taxon>
        <taxon>Pseudomonadati</taxon>
        <taxon>Thermodesulfobacteriota</taxon>
        <taxon>Thermodesulfobacteria</taxon>
        <taxon>Thermodesulfobacteriales</taxon>
        <taxon>Thermodesulfobacteriaceae</taxon>
        <taxon>Thermodesulfobacterium</taxon>
    </lineage>
</organism>
<feature type="signal peptide" evidence="1">
    <location>
        <begin position="1"/>
        <end position="21"/>
    </location>
</feature>
<comment type="caution">
    <text evidence="2">The sequence shown here is derived from an EMBL/GenBank/DDBJ whole genome shotgun (WGS) entry which is preliminary data.</text>
</comment>